<feature type="region of interest" description="Disordered" evidence="1">
    <location>
        <begin position="109"/>
        <end position="129"/>
    </location>
</feature>
<protein>
    <submittedName>
        <fullName evidence="2">Uncharacterized protein</fullName>
    </submittedName>
</protein>
<gene>
    <name evidence="2" type="ORF">HJG59_001730</name>
</gene>
<dbReference type="PANTHER" id="PTHR37878:SF1">
    <property type="entry name" value="DUF4637 DOMAIN-CONTAINING PROTEIN"/>
    <property type="match status" value="1"/>
</dbReference>
<sequence>MDKDGVKTPLWKKGLKEPGVRDEEAEEEKSEEEEEGRQSQETAAEGEAECPEAEGGEGRSVCYCPLRQESSTQQETERPGGAVRAADQALATTRRGLCALRDPFLQEMRGPAQQPGLRGALHSGAPGSG</sequence>
<dbReference type="PANTHER" id="PTHR37878">
    <property type="entry name" value="HYPOTHETICAL PROTEIN LOC689039"/>
    <property type="match status" value="1"/>
</dbReference>
<name>A0A7J8CWJ7_MOLMO</name>
<accession>A0A7J8CWJ7</accession>
<comment type="caution">
    <text evidence="2">The sequence shown here is derived from an EMBL/GenBank/DDBJ whole genome shotgun (WGS) entry which is preliminary data.</text>
</comment>
<feature type="compositionally biased region" description="Acidic residues" evidence="1">
    <location>
        <begin position="23"/>
        <end position="35"/>
    </location>
</feature>
<feature type="compositionally biased region" description="Acidic residues" evidence="1">
    <location>
        <begin position="44"/>
        <end position="55"/>
    </location>
</feature>
<dbReference type="InterPro" id="IPR029174">
    <property type="entry name" value="DUF4637"/>
</dbReference>
<dbReference type="EMBL" id="JACASF010000019">
    <property type="protein sequence ID" value="KAF6415099.1"/>
    <property type="molecule type" value="Genomic_DNA"/>
</dbReference>
<feature type="region of interest" description="Disordered" evidence="1">
    <location>
        <begin position="69"/>
        <end position="88"/>
    </location>
</feature>
<dbReference type="AlphaFoldDB" id="A0A7J8CWJ7"/>
<organism evidence="2 3">
    <name type="scientific">Molossus molossus</name>
    <name type="common">Pallas' mastiff bat</name>
    <name type="synonym">Vespertilio molossus</name>
    <dbReference type="NCBI Taxonomy" id="27622"/>
    <lineage>
        <taxon>Eukaryota</taxon>
        <taxon>Metazoa</taxon>
        <taxon>Chordata</taxon>
        <taxon>Craniata</taxon>
        <taxon>Vertebrata</taxon>
        <taxon>Euteleostomi</taxon>
        <taxon>Mammalia</taxon>
        <taxon>Eutheria</taxon>
        <taxon>Laurasiatheria</taxon>
        <taxon>Chiroptera</taxon>
        <taxon>Yangochiroptera</taxon>
        <taxon>Molossidae</taxon>
        <taxon>Molossus</taxon>
    </lineage>
</organism>
<evidence type="ECO:0000313" key="2">
    <source>
        <dbReference type="EMBL" id="KAF6415099.1"/>
    </source>
</evidence>
<dbReference type="Proteomes" id="UP000550707">
    <property type="component" value="Unassembled WGS sequence"/>
</dbReference>
<evidence type="ECO:0000256" key="1">
    <source>
        <dbReference type="SAM" id="MobiDB-lite"/>
    </source>
</evidence>
<keyword evidence="3" id="KW-1185">Reference proteome</keyword>
<reference evidence="2 3" key="1">
    <citation type="journal article" date="2020" name="Nature">
        <title>Six reference-quality genomes reveal evolution of bat adaptations.</title>
        <authorList>
            <person name="Jebb D."/>
            <person name="Huang Z."/>
            <person name="Pippel M."/>
            <person name="Hughes G.M."/>
            <person name="Lavrichenko K."/>
            <person name="Devanna P."/>
            <person name="Winkler S."/>
            <person name="Jermiin L.S."/>
            <person name="Skirmuntt E.C."/>
            <person name="Katzourakis A."/>
            <person name="Burkitt-Gray L."/>
            <person name="Ray D.A."/>
            <person name="Sullivan K.A.M."/>
            <person name="Roscito J.G."/>
            <person name="Kirilenko B.M."/>
            <person name="Davalos L.M."/>
            <person name="Corthals A.P."/>
            <person name="Power M.L."/>
            <person name="Jones G."/>
            <person name="Ransome R.D."/>
            <person name="Dechmann D.K.N."/>
            <person name="Locatelli A.G."/>
            <person name="Puechmaille S.J."/>
            <person name="Fedrigo O."/>
            <person name="Jarvis E.D."/>
            <person name="Hiller M."/>
            <person name="Vernes S.C."/>
            <person name="Myers E.W."/>
            <person name="Teeling E.C."/>
        </authorList>
    </citation>
    <scope>NUCLEOTIDE SEQUENCE [LARGE SCALE GENOMIC DNA]</scope>
    <source>
        <strain evidence="2">MMolMol1</strain>
        <tissue evidence="2">Muscle</tissue>
    </source>
</reference>
<feature type="region of interest" description="Disordered" evidence="1">
    <location>
        <begin position="1"/>
        <end position="59"/>
    </location>
</feature>
<proteinExistence type="predicted"/>
<evidence type="ECO:0000313" key="3">
    <source>
        <dbReference type="Proteomes" id="UP000550707"/>
    </source>
</evidence>